<dbReference type="Pfam" id="PF01693">
    <property type="entry name" value="Cauli_VI"/>
    <property type="match status" value="1"/>
</dbReference>
<dbReference type="InterPro" id="IPR037056">
    <property type="entry name" value="RNase_H1_N_sf"/>
</dbReference>
<feature type="domain" description="Ribonuclease H1 N-terminal" evidence="1">
    <location>
        <begin position="110"/>
        <end position="151"/>
    </location>
</feature>
<evidence type="ECO:0000313" key="2">
    <source>
        <dbReference type="EMBL" id="KZS93891.1"/>
    </source>
</evidence>
<proteinExistence type="predicted"/>
<dbReference type="SUPFAM" id="SSF55658">
    <property type="entry name" value="L9 N-domain-like"/>
    <property type="match status" value="1"/>
</dbReference>
<reference evidence="2 3" key="1">
    <citation type="journal article" date="2016" name="Mol. Biol. Evol.">
        <title>Comparative Genomics of Early-Diverging Mushroom-Forming Fungi Provides Insights into the Origins of Lignocellulose Decay Capabilities.</title>
        <authorList>
            <person name="Nagy L.G."/>
            <person name="Riley R."/>
            <person name="Tritt A."/>
            <person name="Adam C."/>
            <person name="Daum C."/>
            <person name="Floudas D."/>
            <person name="Sun H."/>
            <person name="Yadav J.S."/>
            <person name="Pangilinan J."/>
            <person name="Larsson K.H."/>
            <person name="Matsuura K."/>
            <person name="Barry K."/>
            <person name="Labutti K."/>
            <person name="Kuo R."/>
            <person name="Ohm R.A."/>
            <person name="Bhattacharya S.S."/>
            <person name="Shirouzu T."/>
            <person name="Yoshinaga Y."/>
            <person name="Martin F.M."/>
            <person name="Grigoriev I.V."/>
            <person name="Hibbett D.S."/>
        </authorList>
    </citation>
    <scope>NUCLEOTIDE SEQUENCE [LARGE SCALE GENOMIC DNA]</scope>
    <source>
        <strain evidence="2 3">HHB9708</strain>
    </source>
</reference>
<accession>A0A164V7G3</accession>
<protein>
    <recommendedName>
        <fullName evidence="1">Ribonuclease H1 N-terminal domain-containing protein</fullName>
    </recommendedName>
</protein>
<dbReference type="EMBL" id="KV419406">
    <property type="protein sequence ID" value="KZS93891.1"/>
    <property type="molecule type" value="Genomic_DNA"/>
</dbReference>
<evidence type="ECO:0000313" key="3">
    <source>
        <dbReference type="Proteomes" id="UP000076722"/>
    </source>
</evidence>
<dbReference type="InterPro" id="IPR011320">
    <property type="entry name" value="RNase_H1_N"/>
</dbReference>
<gene>
    <name evidence="2" type="ORF">SISNIDRAFT_466038</name>
</gene>
<dbReference type="Gene3D" id="3.40.970.10">
    <property type="entry name" value="Ribonuclease H1, N-terminal domain"/>
    <property type="match status" value="1"/>
</dbReference>
<dbReference type="OrthoDB" id="3270804at2759"/>
<name>A0A164V7G3_9AGAM</name>
<keyword evidence="3" id="KW-1185">Reference proteome</keyword>
<sequence>MACMYRTYAQFDSAHTMAMNPPPTDEQQAVAMVLGFVEQMLYLLFLGVVKLCSVLYSRLQEHRDRRSAVTHTNAIPGIPNTPPPPTMLAPNPDGPPPPIAPIDGEELPRKWYVVSVGRVPGIYDDWDAAGEQVVGVSGNRCKHYRSLNAATRAWEDAVSGGRNVRRDRRHSSRHRYWLLKALGNASSRFDNILYILYSVCKSDKRSNSRSEYPEVDVCQQQQAGFERCLYELESRRALPIESSAMSIPRYMTVKNGVSLKLLAIASPFARGSP</sequence>
<organism evidence="2 3">
    <name type="scientific">Sistotremastrum niveocremeum HHB9708</name>
    <dbReference type="NCBI Taxonomy" id="1314777"/>
    <lineage>
        <taxon>Eukaryota</taxon>
        <taxon>Fungi</taxon>
        <taxon>Dikarya</taxon>
        <taxon>Basidiomycota</taxon>
        <taxon>Agaricomycotina</taxon>
        <taxon>Agaricomycetes</taxon>
        <taxon>Sistotremastrales</taxon>
        <taxon>Sistotremastraceae</taxon>
        <taxon>Sertulicium</taxon>
        <taxon>Sertulicium niveocremeum</taxon>
    </lineage>
</organism>
<dbReference type="AlphaFoldDB" id="A0A164V7G3"/>
<dbReference type="Proteomes" id="UP000076722">
    <property type="component" value="Unassembled WGS sequence"/>
</dbReference>
<evidence type="ECO:0000259" key="1">
    <source>
        <dbReference type="Pfam" id="PF01693"/>
    </source>
</evidence>
<dbReference type="InterPro" id="IPR009027">
    <property type="entry name" value="Ribosomal_bL9/RNase_H1_N"/>
</dbReference>